<dbReference type="AlphaFoldDB" id="A0A0N8EDR5"/>
<keyword evidence="2" id="KW-0472">Membrane</keyword>
<keyword evidence="2" id="KW-0812">Transmembrane</keyword>
<feature type="region of interest" description="Disordered" evidence="1">
    <location>
        <begin position="148"/>
        <end position="191"/>
    </location>
</feature>
<organism evidence="3">
    <name type="scientific">Daphnia magna</name>
    <dbReference type="NCBI Taxonomy" id="35525"/>
    <lineage>
        <taxon>Eukaryota</taxon>
        <taxon>Metazoa</taxon>
        <taxon>Ecdysozoa</taxon>
        <taxon>Arthropoda</taxon>
        <taxon>Crustacea</taxon>
        <taxon>Branchiopoda</taxon>
        <taxon>Diplostraca</taxon>
        <taxon>Cladocera</taxon>
        <taxon>Anomopoda</taxon>
        <taxon>Daphniidae</taxon>
        <taxon>Daphnia</taxon>
    </lineage>
</organism>
<evidence type="ECO:0000256" key="2">
    <source>
        <dbReference type="SAM" id="Phobius"/>
    </source>
</evidence>
<dbReference type="OrthoDB" id="6376270at2759"/>
<dbReference type="EMBL" id="GDIQ01036748">
    <property type="protein sequence ID" value="JAN57989.1"/>
    <property type="molecule type" value="Transcribed_RNA"/>
</dbReference>
<proteinExistence type="predicted"/>
<dbReference type="EMBL" id="GDIQ01070025">
    <property type="protein sequence ID" value="JAN24712.1"/>
    <property type="molecule type" value="Transcribed_RNA"/>
</dbReference>
<reference evidence="3" key="1">
    <citation type="submission" date="2015-10" db="EMBL/GenBank/DDBJ databases">
        <title>EvidentialGene: Evidence-directed Construction of Complete mRNA Transcriptomes without Genomes.</title>
        <authorList>
            <person name="Gilbert D.G."/>
        </authorList>
    </citation>
    <scope>NUCLEOTIDE SEQUENCE</scope>
</reference>
<feature type="transmembrane region" description="Helical" evidence="2">
    <location>
        <begin position="73"/>
        <end position="95"/>
    </location>
</feature>
<accession>A0A0N8EDR5</accession>
<evidence type="ECO:0000313" key="3">
    <source>
        <dbReference type="EMBL" id="JAN57989.1"/>
    </source>
</evidence>
<protein>
    <submittedName>
        <fullName evidence="3">Uncharacterized protein</fullName>
    </submittedName>
</protein>
<sequence length="275" mass="29618">MTTIAPTLYSTTIAPVYVTTGPSYSVVDAGPAYITPQMSIPIPLTPMVMMPEHLLVEQDTEEFGFSKLLKKVIALPLAIVLPIAIPLIVIIKYLLAGRGLINKPFLNSAGFATQVPVTPEFQQTTPFFTTTPMPNVYAGPQNYGSAPQGYGGAPQGYGEAPQGYGGAPQDFQGGPQGWNRKRREANETSSGLPSMSLAQVEKLTQVVFAAMRSQECIQRLVCELGSMSKSFSDTAHSVTVAVESFVPESIKESYQVFVKADHCEQYVCGSLAVKK</sequence>
<keyword evidence="2" id="KW-1133">Transmembrane helix</keyword>
<name>A0A0N8EDR5_9CRUS</name>
<evidence type="ECO:0000256" key="1">
    <source>
        <dbReference type="SAM" id="MobiDB-lite"/>
    </source>
</evidence>